<dbReference type="Gene3D" id="3.90.470.10">
    <property type="entry name" value="Ribosomal protein L22/L17"/>
    <property type="match status" value="1"/>
</dbReference>
<dbReference type="GO" id="GO:0006412">
    <property type="term" value="P:translation"/>
    <property type="evidence" value="ECO:0007669"/>
    <property type="project" value="InterPro"/>
</dbReference>
<evidence type="ECO:0000256" key="3">
    <source>
        <dbReference type="ARBA" id="ARBA00023274"/>
    </source>
</evidence>
<protein>
    <recommendedName>
        <fullName evidence="6">50S ribosomal protein L22</fullName>
    </recommendedName>
</protein>
<evidence type="ECO:0000256" key="6">
    <source>
        <dbReference type="RuleBase" id="RU004008"/>
    </source>
</evidence>
<evidence type="ECO:0000256" key="4">
    <source>
        <dbReference type="RuleBase" id="RU004005"/>
    </source>
</evidence>
<keyword evidence="3 4" id="KW-0687">Ribonucleoprotein</keyword>
<dbReference type="InterPro" id="IPR001063">
    <property type="entry name" value="Ribosomal_uL22"/>
</dbReference>
<keyword evidence="5" id="KW-0699">rRNA-binding</keyword>
<dbReference type="GO" id="GO:0003735">
    <property type="term" value="F:structural constituent of ribosome"/>
    <property type="evidence" value="ECO:0007669"/>
    <property type="project" value="InterPro"/>
</dbReference>
<keyword evidence="5" id="KW-0694">RNA-binding</keyword>
<sequence length="128" mass="14177">MEVQAISRYIRISPRKMQLLAREVHSMAPATAASMLTHLNKNGAQALKKLIESALTNAKVKELQAAQLKFKHIEVVSGGAMKRFRAVSRGMAHTYKKRMSHVRVVLTDEKAVAAKDATPKTGVIKEKK</sequence>
<evidence type="ECO:0000313" key="7">
    <source>
        <dbReference type="EMBL" id="KKS84639.1"/>
    </source>
</evidence>
<gene>
    <name evidence="7" type="ORF">UV59_C0016G0027</name>
</gene>
<comment type="similarity">
    <text evidence="1 4">Belongs to the universal ribosomal protein uL22 family.</text>
</comment>
<evidence type="ECO:0000256" key="1">
    <source>
        <dbReference type="ARBA" id="ARBA00009451"/>
    </source>
</evidence>
<dbReference type="PANTHER" id="PTHR13501">
    <property type="entry name" value="CHLOROPLAST 50S RIBOSOMAL PROTEIN L22-RELATED"/>
    <property type="match status" value="1"/>
</dbReference>
<accession>A0A0G1CGQ9</accession>
<dbReference type="InterPro" id="IPR047867">
    <property type="entry name" value="Ribosomal_uL22_bac/org-type"/>
</dbReference>
<reference evidence="7 8" key="1">
    <citation type="journal article" date="2015" name="Nature">
        <title>rRNA introns, odd ribosomes, and small enigmatic genomes across a large radiation of phyla.</title>
        <authorList>
            <person name="Brown C.T."/>
            <person name="Hug L.A."/>
            <person name="Thomas B.C."/>
            <person name="Sharon I."/>
            <person name="Castelle C.J."/>
            <person name="Singh A."/>
            <person name="Wilkins M.J."/>
            <person name="Williams K.H."/>
            <person name="Banfield J.F."/>
        </authorList>
    </citation>
    <scope>NUCLEOTIDE SEQUENCE [LARGE SCALE GENOMIC DNA]</scope>
</reference>
<dbReference type="STRING" id="1618436.UV59_C0016G0027"/>
<dbReference type="SUPFAM" id="SSF54843">
    <property type="entry name" value="Ribosomal protein L22"/>
    <property type="match status" value="1"/>
</dbReference>
<organism evidence="7 8">
    <name type="scientific">Candidatus Gottesmanbacteria bacterium GW2011_GWA1_43_11</name>
    <dbReference type="NCBI Taxonomy" id="1618436"/>
    <lineage>
        <taxon>Bacteria</taxon>
        <taxon>Candidatus Gottesmaniibacteriota</taxon>
    </lineage>
</organism>
<evidence type="ECO:0000256" key="2">
    <source>
        <dbReference type="ARBA" id="ARBA00022980"/>
    </source>
</evidence>
<proteinExistence type="inferred from homology"/>
<evidence type="ECO:0000313" key="8">
    <source>
        <dbReference type="Proteomes" id="UP000034543"/>
    </source>
</evidence>
<dbReference type="Proteomes" id="UP000034543">
    <property type="component" value="Unassembled WGS sequence"/>
</dbReference>
<dbReference type="Pfam" id="PF00237">
    <property type="entry name" value="Ribosomal_L22"/>
    <property type="match status" value="1"/>
</dbReference>
<name>A0A0G1CGQ9_9BACT</name>
<dbReference type="PANTHER" id="PTHR13501:SF8">
    <property type="entry name" value="LARGE RIBOSOMAL SUBUNIT PROTEIN UL22M"/>
    <property type="match status" value="1"/>
</dbReference>
<dbReference type="GO" id="GO:0019843">
    <property type="term" value="F:rRNA binding"/>
    <property type="evidence" value="ECO:0007669"/>
    <property type="project" value="UniProtKB-KW"/>
</dbReference>
<dbReference type="GO" id="GO:0022625">
    <property type="term" value="C:cytosolic large ribosomal subunit"/>
    <property type="evidence" value="ECO:0007669"/>
    <property type="project" value="TreeGrafter"/>
</dbReference>
<comment type="caution">
    <text evidence="7">The sequence shown here is derived from an EMBL/GenBank/DDBJ whole genome shotgun (WGS) entry which is preliminary data.</text>
</comment>
<evidence type="ECO:0000256" key="5">
    <source>
        <dbReference type="RuleBase" id="RU004006"/>
    </source>
</evidence>
<dbReference type="AlphaFoldDB" id="A0A0G1CGQ9"/>
<dbReference type="EMBL" id="LCFB01000016">
    <property type="protein sequence ID" value="KKS84639.1"/>
    <property type="molecule type" value="Genomic_DNA"/>
</dbReference>
<comment type="function">
    <text evidence="6">This protein binds specifically to 23S rRNA; its binding is stimulated by other ribosomal proteins, e.g., L4, L17, and L20. It is important during the early stages of 50S assembly. It makes multiple contacts with different domains of the 23S rRNA in the assembled 50S subunit and ribosome.</text>
</comment>
<keyword evidence="2 4" id="KW-0689">Ribosomal protein</keyword>
<dbReference type="InterPro" id="IPR036394">
    <property type="entry name" value="Ribosomal_uL22_sf"/>
</dbReference>
<comment type="subunit">
    <text evidence="5">Part of the 50S ribosomal subunit.</text>
</comment>